<evidence type="ECO:0000313" key="14">
    <source>
        <dbReference type="EMBL" id="ORY08387.1"/>
    </source>
</evidence>
<comment type="subcellular location">
    <subcellularLocation>
        <location evidence="1">Nucleus speckle</location>
    </subcellularLocation>
</comment>
<evidence type="ECO:0000256" key="2">
    <source>
        <dbReference type="ARBA" id="ARBA00005754"/>
    </source>
</evidence>
<dbReference type="InterPro" id="IPR016024">
    <property type="entry name" value="ARM-type_fold"/>
</dbReference>
<accession>A0A1Y1ZEJ5</accession>
<dbReference type="GO" id="GO:0016607">
    <property type="term" value="C:nuclear speck"/>
    <property type="evidence" value="ECO:0007669"/>
    <property type="project" value="UniProtKB-SubCell"/>
</dbReference>
<dbReference type="FunFam" id="1.25.10.10:FF:000810">
    <property type="entry name" value="Splicing factor 3B subunit 1"/>
    <property type="match status" value="1"/>
</dbReference>
<organism evidence="14 15">
    <name type="scientific">Basidiobolus meristosporus CBS 931.73</name>
    <dbReference type="NCBI Taxonomy" id="1314790"/>
    <lineage>
        <taxon>Eukaryota</taxon>
        <taxon>Fungi</taxon>
        <taxon>Fungi incertae sedis</taxon>
        <taxon>Zoopagomycota</taxon>
        <taxon>Entomophthoromycotina</taxon>
        <taxon>Basidiobolomycetes</taxon>
        <taxon>Basidiobolales</taxon>
        <taxon>Basidiobolaceae</taxon>
        <taxon>Basidiobolus</taxon>
    </lineage>
</organism>
<dbReference type="FunCoup" id="A0A1Y1ZEJ5">
    <property type="interactions" value="1178"/>
</dbReference>
<keyword evidence="5" id="KW-0677">Repeat</keyword>
<evidence type="ECO:0000256" key="10">
    <source>
        <dbReference type="ARBA" id="ARBA00083579"/>
    </source>
</evidence>
<dbReference type="GO" id="GO:0005681">
    <property type="term" value="C:spliceosomal complex"/>
    <property type="evidence" value="ECO:0007669"/>
    <property type="project" value="UniProtKB-KW"/>
</dbReference>
<dbReference type="EMBL" id="MCFE01001014">
    <property type="protein sequence ID" value="ORX75453.1"/>
    <property type="molecule type" value="Genomic_DNA"/>
</dbReference>
<dbReference type="GO" id="GO:0005686">
    <property type="term" value="C:U2 snRNP"/>
    <property type="evidence" value="ECO:0007669"/>
    <property type="project" value="UniProtKB-ARBA"/>
</dbReference>
<reference evidence="14 15" key="1">
    <citation type="submission" date="2016-07" db="EMBL/GenBank/DDBJ databases">
        <title>Pervasive Adenine N6-methylation of Active Genes in Fungi.</title>
        <authorList>
            <consortium name="DOE Joint Genome Institute"/>
            <person name="Mondo S.J."/>
            <person name="Dannebaum R.O."/>
            <person name="Kuo R.C."/>
            <person name="Labutti K."/>
            <person name="Haridas S."/>
            <person name="Kuo A."/>
            <person name="Salamov A."/>
            <person name="Ahrendt S.R."/>
            <person name="Lipzen A."/>
            <person name="Sullivan W."/>
            <person name="Andreopoulos W.B."/>
            <person name="Clum A."/>
            <person name="Lindquist E."/>
            <person name="Daum C."/>
            <person name="Ramamoorthy G.K."/>
            <person name="Gryganskyi A."/>
            <person name="Culley D."/>
            <person name="Magnuson J.K."/>
            <person name="James T.Y."/>
            <person name="O'Malley M.A."/>
            <person name="Stajich J.E."/>
            <person name="Spatafora J.W."/>
            <person name="Visel A."/>
            <person name="Grigoriev I.V."/>
        </authorList>
    </citation>
    <scope>NUCLEOTIDE SEQUENCE [LARGE SCALE GENOMIC DNA]</scope>
    <source>
        <strain evidence="14 15">CBS 931.73</strain>
    </source>
</reference>
<dbReference type="InterPro" id="IPR038737">
    <property type="entry name" value="SF3b_su1-like"/>
</dbReference>
<evidence type="ECO:0000256" key="11">
    <source>
        <dbReference type="SAM" id="MobiDB-lite"/>
    </source>
</evidence>
<dbReference type="STRING" id="1314790.A0A1Y1ZEJ5"/>
<evidence type="ECO:0000256" key="6">
    <source>
        <dbReference type="ARBA" id="ARBA00023187"/>
    </source>
</evidence>
<dbReference type="InterPro" id="IPR034085">
    <property type="entry name" value="TOG"/>
</dbReference>
<dbReference type="GO" id="GO:0000785">
    <property type="term" value="C:chromatin"/>
    <property type="evidence" value="ECO:0007669"/>
    <property type="project" value="UniProtKB-ARBA"/>
</dbReference>
<dbReference type="InParanoid" id="A0A1Y1ZEJ5"/>
<evidence type="ECO:0000256" key="1">
    <source>
        <dbReference type="ARBA" id="ARBA00004324"/>
    </source>
</evidence>
<dbReference type="InterPro" id="IPR054573">
    <property type="entry name" value="PP2A/SF3B1-like_HEAT"/>
</dbReference>
<evidence type="ECO:0000256" key="4">
    <source>
        <dbReference type="ARBA" id="ARBA00022728"/>
    </source>
</evidence>
<keyword evidence="7" id="KW-0539">Nucleus</keyword>
<feature type="compositionally biased region" description="Basic and acidic residues" evidence="11">
    <location>
        <begin position="211"/>
        <end position="234"/>
    </location>
</feature>
<dbReference type="GO" id="GO:0003729">
    <property type="term" value="F:mRNA binding"/>
    <property type="evidence" value="ECO:0007669"/>
    <property type="project" value="InterPro"/>
</dbReference>
<feature type="compositionally biased region" description="Polar residues" evidence="11">
    <location>
        <begin position="131"/>
        <end position="141"/>
    </location>
</feature>
<dbReference type="InterPro" id="IPR011989">
    <property type="entry name" value="ARM-like"/>
</dbReference>
<dbReference type="SMART" id="SM01349">
    <property type="entry name" value="TOG"/>
    <property type="match status" value="1"/>
</dbReference>
<sequence>MSDIDIDAQIKAQQAEREARLKEQKQSTQASLVGDIAYDTDLYGSSNKYAGYETSLPVNEIDDEEQVRKPKSLLSSYTAPKEIYEELAGVGDDETDPFEGRNGSKKIVDREDEYHARRFNRALSPERIDAFSTNGNTNSEARSYAEAMKQVELEKEEQRVRRKIAEKGKEAEANGQEIEPQQPAKRRRWDVDAPSNESRSEWEKPDEEEKTEPKKSKWDETPRESTRRKNRWDETPVSNAWDATPQSSVADTPSGKRRSRWDETPVNANAFGATPVGSYGMMTPTPNQLAQPMTPEAMNAMRWEKEIDSRNRPLSDEELDAMFPTSGYKILDPPPSYVPIRTPARKLTATPSPMVGMSGFMMQEEDRSQTYDLPTEIPGVGNLPFFKQEDMQHFGKLLDNADENELSVEELKERKIMRLLLKIKNGTPPMRKAALRQITDKAREFGAGPLFNQILPLLMSPTLEDQERHLLVKVIDRILYKLDDLVRPFVHKILVVIEPLLIDEDYYARVEGREIISNLSKAAGLATMIATMRPDIDHVDEYVRNTTARAFSVVASALGIPALLPFLKAVCKSKKSWQARHTGIKIVQQIAILLGCAILPHLKSLVDIIAHGLEDEQQKVRTIASLAIAALAESAAPYGIESFDSVLKPLWTGIRKHRGKGLAAFLKAIGYIIPLMDAEYANYYTKEVMIILIREFQSPDEEMKKIVLKVIKQCASTDGVEARYIKEEILPEFFKNFWVRRMALDRRNYKQLVETTVELAQKVGVTEIVGRIVEDLKDESEPYRKMVMEAIEKVISALGAADIDTRLEEILIDGILYAFQEQTVEDVVMLNGFGTVVNALGMRVQLYLQQICSTILWRLNNKSAKVRQQAADLISRIAVVMKTCGEEKLMGQLGIVLYEYLGEEYPEVLGSILGALKSIVNVIGMSSMTPPIKDLLPRLTPILRNRHEKVQENCIDLVGRIADRGAEFVSAREWMRICFELLDLLKAHKKGIRRAAVNTFGYIAKAIGPQDVLATLLNNLKVQERQNRVCTTVAIAIVSETCAPFTVLPALMNEYRVPELNVQNGVLKSLSWVFEYIGEMGKDYIYAVTPLLEDALMDRDLVHRQTACTTVKHMALGAYGLGCEDALLHLLNYVWPNVFETSPHVINAVMEAIDGLRVALGPAIILQYVLQGLFHPARKVREIYWKIYNNVYIGAQDALVPFYPTIEDDSRNRYQRHEMDYFL</sequence>
<dbReference type="Pfam" id="PF08920">
    <property type="entry name" value="SF3b1"/>
    <property type="match status" value="1"/>
</dbReference>
<dbReference type="FunFam" id="1.25.10.10:FF:000088">
    <property type="entry name" value="Splicing factor 3b, subunit 1"/>
    <property type="match status" value="1"/>
</dbReference>
<dbReference type="Gene3D" id="1.25.10.10">
    <property type="entry name" value="Leucine-rich Repeat Variant"/>
    <property type="match status" value="3"/>
</dbReference>
<dbReference type="GO" id="GO:0000245">
    <property type="term" value="P:spliceosomal complex assembly"/>
    <property type="evidence" value="ECO:0007669"/>
    <property type="project" value="InterPro"/>
</dbReference>
<evidence type="ECO:0000256" key="3">
    <source>
        <dbReference type="ARBA" id="ARBA00022664"/>
    </source>
</evidence>
<dbReference type="SUPFAM" id="SSF48371">
    <property type="entry name" value="ARM repeat"/>
    <property type="match status" value="1"/>
</dbReference>
<feature type="domain" description="TOG" evidence="12">
    <location>
        <begin position="796"/>
        <end position="1035"/>
    </location>
</feature>
<dbReference type="EMBL" id="MCFE01000001">
    <property type="protein sequence ID" value="ORY08387.1"/>
    <property type="molecule type" value="Genomic_DNA"/>
</dbReference>
<gene>
    <name evidence="14" type="ORF">K493DRAFT_309803</name>
    <name evidence="13" type="ORF">K493DRAFT_321699</name>
</gene>
<feature type="region of interest" description="Disordered" evidence="11">
    <location>
        <begin position="87"/>
        <end position="109"/>
    </location>
</feature>
<keyword evidence="3" id="KW-0507">mRNA processing</keyword>
<dbReference type="Proteomes" id="UP000193498">
    <property type="component" value="Unassembled WGS sequence"/>
</dbReference>
<dbReference type="AlphaFoldDB" id="A0A1Y1ZEJ5"/>
<evidence type="ECO:0000313" key="13">
    <source>
        <dbReference type="EMBL" id="ORX75453.1"/>
    </source>
</evidence>
<evidence type="ECO:0000256" key="5">
    <source>
        <dbReference type="ARBA" id="ARBA00022737"/>
    </source>
</evidence>
<dbReference type="OrthoDB" id="438939at2759"/>
<name>A0A1Y1ZEJ5_9FUNG</name>
<dbReference type="Pfam" id="PF22646">
    <property type="entry name" value="PPP2R1A-like_HEAT"/>
    <property type="match status" value="1"/>
</dbReference>
<evidence type="ECO:0000256" key="8">
    <source>
        <dbReference type="ARBA" id="ARBA00070532"/>
    </source>
</evidence>
<protein>
    <recommendedName>
        <fullName evidence="8">Splicing factor 3B subunit 1</fullName>
    </recommendedName>
    <alternativeName>
        <fullName evidence="9">Pre-mRNA-splicing factor SF3b 155 kDa subunit</fullName>
    </alternativeName>
    <alternativeName>
        <fullName evidence="10">Spliceosome-associated protein 155</fullName>
    </alternativeName>
</protein>
<evidence type="ECO:0000256" key="7">
    <source>
        <dbReference type="ARBA" id="ARBA00023242"/>
    </source>
</evidence>
<evidence type="ECO:0000256" key="9">
    <source>
        <dbReference type="ARBA" id="ARBA00076941"/>
    </source>
</evidence>
<dbReference type="InterPro" id="IPR015016">
    <property type="entry name" value="SF3b_su1"/>
</dbReference>
<comment type="similarity">
    <text evidence="2">Belongs to the SF3B1 family.</text>
</comment>
<feature type="region of interest" description="Disordered" evidence="11">
    <location>
        <begin position="126"/>
        <end position="268"/>
    </location>
</feature>
<dbReference type="FunFam" id="1.25.10.10:FF:000303">
    <property type="entry name" value="splicing factor 3B subunit 1"/>
    <property type="match status" value="1"/>
</dbReference>
<feature type="compositionally biased region" description="Basic and acidic residues" evidence="11">
    <location>
        <begin position="149"/>
        <end position="172"/>
    </location>
</feature>
<proteinExistence type="inferred from homology"/>
<evidence type="ECO:0000259" key="12">
    <source>
        <dbReference type="SMART" id="SM01349"/>
    </source>
</evidence>
<keyword evidence="15" id="KW-1185">Reference proteome</keyword>
<evidence type="ECO:0000313" key="15">
    <source>
        <dbReference type="Proteomes" id="UP000193498"/>
    </source>
</evidence>
<keyword evidence="6" id="KW-0508">mRNA splicing</keyword>
<comment type="caution">
    <text evidence="14">The sequence shown here is derived from an EMBL/GenBank/DDBJ whole genome shotgun (WGS) entry which is preliminary data.</text>
</comment>
<dbReference type="PANTHER" id="PTHR12097">
    <property type="entry name" value="SPLICING FACTOR 3B, SUBUNIT 1-RELATED"/>
    <property type="match status" value="1"/>
</dbReference>
<keyword evidence="4" id="KW-0747">Spliceosome</keyword>